<name>A0AAP5H1L8_PAEAM</name>
<evidence type="ECO:0000313" key="1">
    <source>
        <dbReference type="EMBL" id="MDR6724157.1"/>
    </source>
</evidence>
<organism evidence="1 2">
    <name type="scientific">Paenibacillus amylolyticus</name>
    <dbReference type="NCBI Taxonomy" id="1451"/>
    <lineage>
        <taxon>Bacteria</taxon>
        <taxon>Bacillati</taxon>
        <taxon>Bacillota</taxon>
        <taxon>Bacilli</taxon>
        <taxon>Bacillales</taxon>
        <taxon>Paenibacillaceae</taxon>
        <taxon>Paenibacillus</taxon>
    </lineage>
</organism>
<proteinExistence type="predicted"/>
<reference evidence="1" key="1">
    <citation type="submission" date="2023-07" db="EMBL/GenBank/DDBJ databases">
        <title>Sorghum-associated microbial communities from plants grown in Nebraska, USA.</title>
        <authorList>
            <person name="Schachtman D."/>
        </authorList>
    </citation>
    <scope>NUCLEOTIDE SEQUENCE</scope>
    <source>
        <strain evidence="1">BE80</strain>
    </source>
</reference>
<dbReference type="EMBL" id="JAVDTR010000006">
    <property type="protein sequence ID" value="MDR6724157.1"/>
    <property type="molecule type" value="Genomic_DNA"/>
</dbReference>
<accession>A0AAP5H1L8</accession>
<dbReference type="AlphaFoldDB" id="A0AAP5H1L8"/>
<sequence>MYTSDNYIPAVLDLTITSNELINYTGTVKGHILNVSGYDFRTDAAKVRLTDPYDQGSRGETFGNKWYDLKKVWQANQNHFRQATIW</sequence>
<evidence type="ECO:0000313" key="2">
    <source>
        <dbReference type="Proteomes" id="UP001254832"/>
    </source>
</evidence>
<dbReference type="Proteomes" id="UP001254832">
    <property type="component" value="Unassembled WGS sequence"/>
</dbReference>
<comment type="caution">
    <text evidence="1">The sequence shown here is derived from an EMBL/GenBank/DDBJ whole genome shotgun (WGS) entry which is preliminary data.</text>
</comment>
<dbReference type="RefSeq" id="WP_056699479.1">
    <property type="nucleotide sequence ID" value="NZ_JAVDTR010000006.1"/>
</dbReference>
<protein>
    <submittedName>
        <fullName evidence="1">Uncharacterized protein</fullName>
    </submittedName>
</protein>
<gene>
    <name evidence="1" type="ORF">J2W91_002619</name>
</gene>